<gene>
    <name evidence="5" type="ORF">J2S48_004153</name>
</gene>
<keyword evidence="5" id="KW-0808">Transferase</keyword>
<evidence type="ECO:0000256" key="1">
    <source>
        <dbReference type="ARBA" id="ARBA00001933"/>
    </source>
</evidence>
<dbReference type="EMBL" id="JAVDYE010000001">
    <property type="protein sequence ID" value="MDR7384638.1"/>
    <property type="molecule type" value="Genomic_DNA"/>
</dbReference>
<dbReference type="Gene3D" id="3.90.1150.10">
    <property type="entry name" value="Aspartate Aminotransferase, domain 1"/>
    <property type="match status" value="1"/>
</dbReference>
<evidence type="ECO:0000256" key="3">
    <source>
        <dbReference type="ARBA" id="ARBA00022898"/>
    </source>
</evidence>
<evidence type="ECO:0000256" key="2">
    <source>
        <dbReference type="ARBA" id="ARBA00009236"/>
    </source>
</evidence>
<feature type="domain" description="Aminotransferase class V" evidence="4">
    <location>
        <begin position="41"/>
        <end position="346"/>
    </location>
</feature>
<protein>
    <submittedName>
        <fullName evidence="5">(S)-ureidoglycine-glyoxylate aminotransferase</fullName>
        <ecNumber evidence="5">2.6.1.-</ecNumber>
    </submittedName>
</protein>
<comment type="cofactor">
    <cofactor evidence="1">
        <name>pyridoxal 5'-phosphate</name>
        <dbReference type="ChEBI" id="CHEBI:597326"/>
    </cofactor>
</comment>
<dbReference type="SUPFAM" id="SSF53383">
    <property type="entry name" value="PLP-dependent transferases"/>
    <property type="match status" value="1"/>
</dbReference>
<name>A0ABU2CTG9_9MICO</name>
<proteinExistence type="inferred from homology"/>
<dbReference type="EC" id="2.6.1.-" evidence="5"/>
<keyword evidence="6" id="KW-1185">Reference proteome</keyword>
<dbReference type="PANTHER" id="PTHR21152">
    <property type="entry name" value="AMINOTRANSFERASE CLASS V"/>
    <property type="match status" value="1"/>
</dbReference>
<dbReference type="InterPro" id="IPR024169">
    <property type="entry name" value="SP_NH2Trfase/AEP_transaminase"/>
</dbReference>
<comment type="similarity">
    <text evidence="2">Belongs to the class-V pyridoxal-phosphate-dependent aminotransferase family.</text>
</comment>
<dbReference type="InterPro" id="IPR000192">
    <property type="entry name" value="Aminotrans_V_dom"/>
</dbReference>
<organism evidence="5 6">
    <name type="scientific">Promicromonospora iranensis</name>
    <dbReference type="NCBI Taxonomy" id="1105144"/>
    <lineage>
        <taxon>Bacteria</taxon>
        <taxon>Bacillati</taxon>
        <taxon>Actinomycetota</taxon>
        <taxon>Actinomycetes</taxon>
        <taxon>Micrococcales</taxon>
        <taxon>Promicromonosporaceae</taxon>
        <taxon>Promicromonospora</taxon>
    </lineage>
</organism>
<keyword evidence="5" id="KW-0032">Aminotransferase</keyword>
<keyword evidence="3" id="KW-0663">Pyridoxal phosphate</keyword>
<dbReference type="PIRSF" id="PIRSF000524">
    <property type="entry name" value="SPT"/>
    <property type="match status" value="1"/>
</dbReference>
<dbReference type="Pfam" id="PF00266">
    <property type="entry name" value="Aminotran_5"/>
    <property type="match status" value="1"/>
</dbReference>
<dbReference type="GO" id="GO:0008483">
    <property type="term" value="F:transaminase activity"/>
    <property type="evidence" value="ECO:0007669"/>
    <property type="project" value="UniProtKB-KW"/>
</dbReference>
<evidence type="ECO:0000259" key="4">
    <source>
        <dbReference type="Pfam" id="PF00266"/>
    </source>
</evidence>
<dbReference type="InterPro" id="IPR015424">
    <property type="entry name" value="PyrdxlP-dep_Trfase"/>
</dbReference>
<accession>A0ABU2CTG9</accession>
<dbReference type="InterPro" id="IPR015422">
    <property type="entry name" value="PyrdxlP-dep_Trfase_small"/>
</dbReference>
<dbReference type="PANTHER" id="PTHR21152:SF40">
    <property type="entry name" value="ALANINE--GLYOXYLATE AMINOTRANSFERASE"/>
    <property type="match status" value="1"/>
</dbReference>
<comment type="caution">
    <text evidence="5">The sequence shown here is derived from an EMBL/GenBank/DDBJ whole genome shotgun (WGS) entry which is preliminary data.</text>
</comment>
<dbReference type="Gene3D" id="3.40.640.10">
    <property type="entry name" value="Type I PLP-dependent aspartate aminotransferase-like (Major domain)"/>
    <property type="match status" value="1"/>
</dbReference>
<evidence type="ECO:0000313" key="5">
    <source>
        <dbReference type="EMBL" id="MDR7384638.1"/>
    </source>
</evidence>
<dbReference type="Proteomes" id="UP001183585">
    <property type="component" value="Unassembled WGS sequence"/>
</dbReference>
<dbReference type="RefSeq" id="WP_274993009.1">
    <property type="nucleotide sequence ID" value="NZ_JAJQQP010000003.1"/>
</dbReference>
<reference evidence="5 6" key="1">
    <citation type="submission" date="2023-07" db="EMBL/GenBank/DDBJ databases">
        <title>Sequencing the genomes of 1000 actinobacteria strains.</title>
        <authorList>
            <person name="Klenk H.-P."/>
        </authorList>
    </citation>
    <scope>NUCLEOTIDE SEQUENCE [LARGE SCALE GENOMIC DNA]</scope>
    <source>
        <strain evidence="5 6">DSM 45554</strain>
    </source>
</reference>
<dbReference type="InterPro" id="IPR015421">
    <property type="entry name" value="PyrdxlP-dep_Trfase_major"/>
</dbReference>
<sequence>MTQIHPPARLLMGPGPIDADPRVLRAMAAPLVGQFDPFMTDTMTEAMGLWRTVWDTANEQTFLVDGTARAGIEAALVSLLEPGDRVLVPVFGRFGHLLAEICGRAGAEVHTIETEWGTVFDPGQVEDAVRRVRPRVVAVVHGDTSTTMAQPLAELGRIAHEHDALLYVDATATLGGNAFHTDEWGIDAATAGLQKCLGGPSGSAPVTLSPAAVAAIDRRKQVEAGLRTADDVAPRGAPIVSNYLDLAQIMEYWGPRRLNHHTEATSMLYAARECARLLTAEGVGTAVARHVRHGAAMLAGVRGLGLEVYGDVGHKMHNVVAVRIPDRVDGDAVRGALLEDFGIEIGTSFGPLHGVVWRIGTMGFNARRDAVLTTLAALEHELRRAGHPTEPGSGVSAALASYEANRDVGP</sequence>
<evidence type="ECO:0000313" key="6">
    <source>
        <dbReference type="Proteomes" id="UP001183585"/>
    </source>
</evidence>